<dbReference type="AlphaFoldDB" id="A0A939NM99"/>
<sequence>MWQLAIEQGRIAHLVPQPEGQEWRSDVLDAQGAGWRCRRSSNRIFTDTTQTAGQPARNQSGTLFEGIERWAERKALLTHEDASNSAGKRSSGRSPTACSMCAPTLTFPIPRRPRCVPCWR</sequence>
<dbReference type="InterPro" id="IPR011059">
    <property type="entry name" value="Metal-dep_hydrolase_composite"/>
</dbReference>
<name>A0A939NM99_SERMA</name>
<evidence type="ECO:0000313" key="2">
    <source>
        <dbReference type="EMBL" id="MBO2006991.1"/>
    </source>
</evidence>
<protein>
    <submittedName>
        <fullName evidence="2">Uncharacterized protein</fullName>
    </submittedName>
</protein>
<organism evidence="2">
    <name type="scientific">Serratia marcescens</name>
    <dbReference type="NCBI Taxonomy" id="615"/>
    <lineage>
        <taxon>Bacteria</taxon>
        <taxon>Pseudomonadati</taxon>
        <taxon>Pseudomonadota</taxon>
        <taxon>Gammaproteobacteria</taxon>
        <taxon>Enterobacterales</taxon>
        <taxon>Yersiniaceae</taxon>
        <taxon>Serratia</taxon>
    </lineage>
</organism>
<feature type="compositionally biased region" description="Polar residues" evidence="1">
    <location>
        <begin position="83"/>
        <end position="97"/>
    </location>
</feature>
<dbReference type="Gene3D" id="3.20.20.140">
    <property type="entry name" value="Metal-dependent hydrolases"/>
    <property type="match status" value="1"/>
</dbReference>
<dbReference type="EMBL" id="JAGETR010000084">
    <property type="protein sequence ID" value="MBO2006991.1"/>
    <property type="molecule type" value="Genomic_DNA"/>
</dbReference>
<proteinExistence type="predicted"/>
<feature type="region of interest" description="Disordered" evidence="1">
    <location>
        <begin position="78"/>
        <end position="98"/>
    </location>
</feature>
<reference evidence="2" key="1">
    <citation type="submission" date="2021-03" db="EMBL/GenBank/DDBJ databases">
        <title>Molecular epidemiology and mechanisms of colistin and carbapenem resistance in Enterobacteriaceae from clinical isolates, the environment and porcine samples in Pretoria, South Africa.</title>
        <authorList>
            <person name="Bogoshi D."/>
            <person name="Mbelle N.M."/>
            <person name="Naidoo V."/>
            <person name="Osei Sekyere J."/>
        </authorList>
    </citation>
    <scope>NUCLEOTIDE SEQUENCE</scope>
    <source>
        <strain evidence="2">C080</strain>
    </source>
</reference>
<gene>
    <name evidence="2" type="ORF">J4732_13715</name>
</gene>
<evidence type="ECO:0000256" key="1">
    <source>
        <dbReference type="SAM" id="MobiDB-lite"/>
    </source>
</evidence>
<dbReference type="Gene3D" id="2.30.40.10">
    <property type="entry name" value="Urease, subunit C, domain 1"/>
    <property type="match status" value="1"/>
</dbReference>
<comment type="caution">
    <text evidence="2">The sequence shown here is derived from an EMBL/GenBank/DDBJ whole genome shotgun (WGS) entry which is preliminary data.</text>
</comment>
<dbReference type="GO" id="GO:0016810">
    <property type="term" value="F:hydrolase activity, acting on carbon-nitrogen (but not peptide) bonds"/>
    <property type="evidence" value="ECO:0007669"/>
    <property type="project" value="InterPro"/>
</dbReference>
<accession>A0A939NM99</accession>